<gene>
    <name evidence="3" type="ORF">SAMN06265827_11482</name>
</gene>
<accession>A0A285H6D7</accession>
<dbReference type="InterPro" id="IPR020471">
    <property type="entry name" value="AKR"/>
</dbReference>
<dbReference type="InterPro" id="IPR050523">
    <property type="entry name" value="AKR_Detox_Biosynth"/>
</dbReference>
<dbReference type="PANTHER" id="PTHR43364:SF4">
    <property type="entry name" value="NAD(P)-LINKED OXIDOREDUCTASE SUPERFAMILY PROTEIN"/>
    <property type="match status" value="1"/>
</dbReference>
<dbReference type="InterPro" id="IPR036812">
    <property type="entry name" value="NAD(P)_OxRdtase_dom_sf"/>
</dbReference>
<dbReference type="InterPro" id="IPR018170">
    <property type="entry name" value="Aldo/ket_reductase_CS"/>
</dbReference>
<dbReference type="Pfam" id="PF00248">
    <property type="entry name" value="Aldo_ket_red"/>
    <property type="match status" value="1"/>
</dbReference>
<evidence type="ECO:0000313" key="3">
    <source>
        <dbReference type="EMBL" id="SNY31083.1"/>
    </source>
</evidence>
<dbReference type="PROSITE" id="PS00062">
    <property type="entry name" value="ALDOKETO_REDUCTASE_2"/>
    <property type="match status" value="1"/>
</dbReference>
<proteinExistence type="predicted"/>
<reference evidence="4" key="1">
    <citation type="submission" date="2017-09" db="EMBL/GenBank/DDBJ databases">
        <authorList>
            <person name="Varghese N."/>
            <person name="Submissions S."/>
        </authorList>
    </citation>
    <scope>NUCLEOTIDE SEQUENCE [LARGE SCALE GENOMIC DNA]</scope>
    <source>
        <strain evidence="4">MSL47</strain>
    </source>
</reference>
<dbReference type="EMBL" id="OBDZ01000014">
    <property type="protein sequence ID" value="SNY31083.1"/>
    <property type="molecule type" value="Genomic_DNA"/>
</dbReference>
<dbReference type="PRINTS" id="PR00069">
    <property type="entry name" value="ALDKETRDTASE"/>
</dbReference>
<dbReference type="GO" id="GO:0016491">
    <property type="term" value="F:oxidoreductase activity"/>
    <property type="evidence" value="ECO:0007669"/>
    <property type="project" value="UniProtKB-KW"/>
</dbReference>
<sequence>MEYKKLGASDLEVSVVGLGTWAMGSDFYGKTEDSKSILTIQQAIDSGINLIDTAPAYGGGHSEEVVGKAIEGRRDDVIIATKCGAYRKGEEFVKSLKPELIRKQLEDSLTRLNVEVIDLYQIHWPDKETPLEDSVNELLKLKKEGKFKYLGISNFDEDLISEIIEMTDIVSLQPQYSLLSRDIEEDILPCCIENNIGVISYGSLGGGILTGKYNQKPVLGQDDKRDTFYPFYDNPYWDKTQSLINLLKEIAHKHEKPVPNVAINWIRQQQGVTTALVGAKTPKQAEQNAAAGGWKLSEDELEELSKASKNILG</sequence>
<evidence type="ECO:0000259" key="2">
    <source>
        <dbReference type="Pfam" id="PF00248"/>
    </source>
</evidence>
<dbReference type="OrthoDB" id="9773828at2"/>
<name>A0A285H6D7_9FIRM</name>
<dbReference type="RefSeq" id="WP_097018076.1">
    <property type="nucleotide sequence ID" value="NZ_OBDZ01000014.1"/>
</dbReference>
<dbReference type="FunFam" id="3.20.20.100:FF:000004">
    <property type="entry name" value="Oxidoreductase, aldo/keto reductase"/>
    <property type="match status" value="1"/>
</dbReference>
<evidence type="ECO:0000313" key="4">
    <source>
        <dbReference type="Proteomes" id="UP000219573"/>
    </source>
</evidence>
<dbReference type="Gene3D" id="3.20.20.100">
    <property type="entry name" value="NADP-dependent oxidoreductase domain"/>
    <property type="match status" value="1"/>
</dbReference>
<dbReference type="GO" id="GO:0005829">
    <property type="term" value="C:cytosol"/>
    <property type="evidence" value="ECO:0007669"/>
    <property type="project" value="TreeGrafter"/>
</dbReference>
<keyword evidence="1" id="KW-0560">Oxidoreductase</keyword>
<dbReference type="Proteomes" id="UP000219573">
    <property type="component" value="Unassembled WGS sequence"/>
</dbReference>
<protein>
    <submittedName>
        <fullName evidence="3">Predicted oxidoreductase</fullName>
    </submittedName>
</protein>
<feature type="domain" description="NADP-dependent oxidoreductase" evidence="2">
    <location>
        <begin position="16"/>
        <end position="307"/>
    </location>
</feature>
<keyword evidence="4" id="KW-1185">Reference proteome</keyword>
<dbReference type="CDD" id="cd19084">
    <property type="entry name" value="AKR_AKR11B1-like"/>
    <property type="match status" value="1"/>
</dbReference>
<organism evidence="3 4">
    <name type="scientific">Orenia metallireducens</name>
    <dbReference type="NCBI Taxonomy" id="1413210"/>
    <lineage>
        <taxon>Bacteria</taxon>
        <taxon>Bacillati</taxon>
        <taxon>Bacillota</taxon>
        <taxon>Clostridia</taxon>
        <taxon>Halanaerobiales</taxon>
        <taxon>Halobacteroidaceae</taxon>
        <taxon>Orenia</taxon>
    </lineage>
</organism>
<dbReference type="SUPFAM" id="SSF51430">
    <property type="entry name" value="NAD(P)-linked oxidoreductase"/>
    <property type="match status" value="1"/>
</dbReference>
<evidence type="ECO:0000256" key="1">
    <source>
        <dbReference type="ARBA" id="ARBA00023002"/>
    </source>
</evidence>
<dbReference type="PANTHER" id="PTHR43364">
    <property type="entry name" value="NADH-SPECIFIC METHYLGLYOXAL REDUCTASE-RELATED"/>
    <property type="match status" value="1"/>
</dbReference>
<dbReference type="InterPro" id="IPR023210">
    <property type="entry name" value="NADP_OxRdtase_dom"/>
</dbReference>
<dbReference type="AlphaFoldDB" id="A0A285H6D7"/>